<keyword evidence="3" id="KW-1185">Reference proteome</keyword>
<evidence type="ECO:0000313" key="3">
    <source>
        <dbReference type="Proteomes" id="UP001234989"/>
    </source>
</evidence>
<dbReference type="Proteomes" id="UP001234989">
    <property type="component" value="Chromosome 4"/>
</dbReference>
<evidence type="ECO:0000313" key="2">
    <source>
        <dbReference type="EMBL" id="WMV24234.1"/>
    </source>
</evidence>
<reference evidence="2" key="1">
    <citation type="submission" date="2023-08" db="EMBL/GenBank/DDBJ databases">
        <title>A de novo genome assembly of Solanum verrucosum Schlechtendal, a Mexican diploid species geographically isolated from the other diploid A-genome species in potato relatives.</title>
        <authorList>
            <person name="Hosaka K."/>
        </authorList>
    </citation>
    <scope>NUCLEOTIDE SEQUENCE</scope>
    <source>
        <tissue evidence="2">Young leaves</tissue>
    </source>
</reference>
<dbReference type="PANTHER" id="PTHR46148:SF56">
    <property type="entry name" value="RETROTRANSPOSON PROTEIN"/>
    <property type="match status" value="1"/>
</dbReference>
<proteinExistence type="predicted"/>
<accession>A0AAF0TM01</accession>
<keyword evidence="1" id="KW-0732">Signal</keyword>
<sequence length="103" mass="11961">MNLNFLMTWAALHPVFHVSLLKKCVGDPTSILPWESLDIKDSLSYEEVPIEILDRQVWRLRDKEIASMKVFWRNQLVEGGTLEAEANKISHYPHLFPFVPTLV</sequence>
<dbReference type="AlphaFoldDB" id="A0AAF0TM01"/>
<dbReference type="PANTHER" id="PTHR46148">
    <property type="entry name" value="CHROMO DOMAIN-CONTAINING PROTEIN"/>
    <property type="match status" value="1"/>
</dbReference>
<name>A0AAF0TM01_SOLVR</name>
<protein>
    <submittedName>
        <fullName evidence="2">Uncharacterized protein</fullName>
    </submittedName>
</protein>
<feature type="signal peptide" evidence="1">
    <location>
        <begin position="1"/>
        <end position="26"/>
    </location>
</feature>
<feature type="chain" id="PRO_5042191364" evidence="1">
    <location>
        <begin position="27"/>
        <end position="103"/>
    </location>
</feature>
<organism evidence="2 3">
    <name type="scientific">Solanum verrucosum</name>
    <dbReference type="NCBI Taxonomy" id="315347"/>
    <lineage>
        <taxon>Eukaryota</taxon>
        <taxon>Viridiplantae</taxon>
        <taxon>Streptophyta</taxon>
        <taxon>Embryophyta</taxon>
        <taxon>Tracheophyta</taxon>
        <taxon>Spermatophyta</taxon>
        <taxon>Magnoliopsida</taxon>
        <taxon>eudicotyledons</taxon>
        <taxon>Gunneridae</taxon>
        <taxon>Pentapetalae</taxon>
        <taxon>asterids</taxon>
        <taxon>lamiids</taxon>
        <taxon>Solanales</taxon>
        <taxon>Solanaceae</taxon>
        <taxon>Solanoideae</taxon>
        <taxon>Solaneae</taxon>
        <taxon>Solanum</taxon>
    </lineage>
</organism>
<dbReference type="EMBL" id="CP133615">
    <property type="protein sequence ID" value="WMV24234.1"/>
    <property type="molecule type" value="Genomic_DNA"/>
</dbReference>
<gene>
    <name evidence="2" type="ORF">MTR67_017619</name>
</gene>
<evidence type="ECO:0000256" key="1">
    <source>
        <dbReference type="SAM" id="SignalP"/>
    </source>
</evidence>